<evidence type="ECO:0000313" key="2">
    <source>
        <dbReference type="Proteomes" id="UP000887159"/>
    </source>
</evidence>
<dbReference type="SUPFAM" id="SSF56672">
    <property type="entry name" value="DNA/RNA polymerases"/>
    <property type="match status" value="1"/>
</dbReference>
<dbReference type="Gene3D" id="3.30.70.270">
    <property type="match status" value="1"/>
</dbReference>
<organism evidence="1 2">
    <name type="scientific">Trichonephila clavipes</name>
    <name type="common">Golden silk orbweaver</name>
    <name type="synonym">Nephila clavipes</name>
    <dbReference type="NCBI Taxonomy" id="2585209"/>
    <lineage>
        <taxon>Eukaryota</taxon>
        <taxon>Metazoa</taxon>
        <taxon>Ecdysozoa</taxon>
        <taxon>Arthropoda</taxon>
        <taxon>Chelicerata</taxon>
        <taxon>Arachnida</taxon>
        <taxon>Araneae</taxon>
        <taxon>Araneomorphae</taxon>
        <taxon>Entelegynae</taxon>
        <taxon>Araneoidea</taxon>
        <taxon>Nephilidae</taxon>
        <taxon>Trichonephila</taxon>
    </lineage>
</organism>
<dbReference type="EMBL" id="BMAU01021211">
    <property type="protein sequence ID" value="GFX99456.1"/>
    <property type="molecule type" value="Genomic_DNA"/>
</dbReference>
<dbReference type="PANTHER" id="PTHR47331">
    <property type="entry name" value="PHD-TYPE DOMAIN-CONTAINING PROTEIN"/>
    <property type="match status" value="1"/>
</dbReference>
<dbReference type="InterPro" id="IPR043502">
    <property type="entry name" value="DNA/RNA_pol_sf"/>
</dbReference>
<dbReference type="GO" id="GO:0071897">
    <property type="term" value="P:DNA biosynthetic process"/>
    <property type="evidence" value="ECO:0007669"/>
    <property type="project" value="UniProtKB-ARBA"/>
</dbReference>
<comment type="caution">
    <text evidence="1">The sequence shown here is derived from an EMBL/GenBank/DDBJ whole genome shotgun (WGS) entry which is preliminary data.</text>
</comment>
<dbReference type="AlphaFoldDB" id="A0A8X6RXZ2"/>
<name>A0A8X6RXZ2_TRICX</name>
<proteinExistence type="predicted"/>
<dbReference type="Gene3D" id="3.10.10.10">
    <property type="entry name" value="HIV Type 1 Reverse Transcriptase, subunit A, domain 1"/>
    <property type="match status" value="1"/>
</dbReference>
<dbReference type="Proteomes" id="UP000887159">
    <property type="component" value="Unassembled WGS sequence"/>
</dbReference>
<protein>
    <submittedName>
        <fullName evidence="1">Integrase_H2C2 domain-containing protein</fullName>
    </submittedName>
</protein>
<evidence type="ECO:0000313" key="1">
    <source>
        <dbReference type="EMBL" id="GFX99456.1"/>
    </source>
</evidence>
<reference evidence="1" key="1">
    <citation type="submission" date="2020-08" db="EMBL/GenBank/DDBJ databases">
        <title>Multicomponent nature underlies the extraordinary mechanical properties of spider dragline silk.</title>
        <authorList>
            <person name="Kono N."/>
            <person name="Nakamura H."/>
            <person name="Mori M."/>
            <person name="Yoshida Y."/>
            <person name="Ohtoshi R."/>
            <person name="Malay A.D."/>
            <person name="Moran D.A.P."/>
            <person name="Tomita M."/>
            <person name="Numata K."/>
            <person name="Arakawa K."/>
        </authorList>
    </citation>
    <scope>NUCLEOTIDE SEQUENCE</scope>
</reference>
<keyword evidence="2" id="KW-1185">Reference proteome</keyword>
<sequence length="117" mass="13753">MAFEEGLKEDIIEKVPLEELSKSGCYFPHRGIFKENSTTKVRPVFDASNKKKGFPSLNDCLEKEPNTLVLIPSFLVRFRDKRIGVISDIKRAFLQISIAEEDRDYLRFRWWKDGERK</sequence>
<accession>A0A8X6RXZ2</accession>
<dbReference type="InterPro" id="IPR043128">
    <property type="entry name" value="Rev_trsase/Diguanyl_cyclase"/>
</dbReference>
<gene>
    <name evidence="1" type="primary">AVEN_171049_1</name>
    <name evidence="1" type="ORF">TNCV_1081001</name>
</gene>